<evidence type="ECO:0000313" key="2">
    <source>
        <dbReference type="Ensembl" id="ENSLLEP00000001348.1"/>
    </source>
</evidence>
<evidence type="ECO:0000259" key="1">
    <source>
        <dbReference type="Pfam" id="PF14517"/>
    </source>
</evidence>
<dbReference type="Pfam" id="PF14517">
    <property type="entry name" value="Tachylectin"/>
    <property type="match status" value="1"/>
</dbReference>
<sequence length="430" mass="47892">MGDIPDTVLFVVARNAFLAGVGLPPTNEEDKFLFRANPVGKLKNAAKIFFSPGGELFIVRGGDVFKGHVPVPEGQEWFDVAKKVGKVEWGNFKFLLFNPKGILYAVTNNGDFYEGPAPTNENMSWLCQQAKKIATGNWDSLRALFFDPEGLLYAVRSDGKLVQRSPPTCPEEDWLNTAAQVGKDSWGHLTDFIAFTPKGELWCVNNLTGRLFKWAPATKSQPDFPHDDAMPMGQGYAACLFMAFTTDKTIRSIEHFEFLPESGKIVSRISEVLDSETYVSRSDRTLVHSFSFSREVSAFSSFSQDHGFIMQPGAEITFDAGIPCIDKAADQVSIDGTIRTWSFTKFNEVKKLFSTIKEIQVPPNSSKQIVVSATRGVIEVPYRARIHTLLGYEATIEGMFSGATYFDPEVSQADYQETDFMTNLTWTPVI</sequence>
<organism evidence="2 3">
    <name type="scientific">Leptobrachium leishanense</name>
    <name type="common">Leishan spiny toad</name>
    <dbReference type="NCBI Taxonomy" id="445787"/>
    <lineage>
        <taxon>Eukaryota</taxon>
        <taxon>Metazoa</taxon>
        <taxon>Chordata</taxon>
        <taxon>Craniata</taxon>
        <taxon>Vertebrata</taxon>
        <taxon>Euteleostomi</taxon>
        <taxon>Amphibia</taxon>
        <taxon>Batrachia</taxon>
        <taxon>Anura</taxon>
        <taxon>Pelobatoidea</taxon>
        <taxon>Megophryidae</taxon>
        <taxon>Leptobrachium</taxon>
    </lineage>
</organism>
<dbReference type="Gene3D" id="2.20.25.650">
    <property type="entry name" value="Tachylectin-2-like"/>
    <property type="match status" value="2"/>
</dbReference>
<dbReference type="Ensembl" id="ENSLLET00000001413.1">
    <property type="protein sequence ID" value="ENSLLEP00000001348.1"/>
    <property type="gene ID" value="ENSLLEG00000000861.1"/>
</dbReference>
<name>A0A8C5LJS8_9ANUR</name>
<reference evidence="2" key="2">
    <citation type="submission" date="2025-09" db="UniProtKB">
        <authorList>
            <consortium name="Ensembl"/>
        </authorList>
    </citation>
    <scope>IDENTIFICATION</scope>
</reference>
<feature type="domain" description="Tachylectin 2" evidence="1">
    <location>
        <begin position="21"/>
        <end position="238"/>
    </location>
</feature>
<dbReference type="Proteomes" id="UP000694569">
    <property type="component" value="Unplaced"/>
</dbReference>
<dbReference type="SUPFAM" id="SSF50934">
    <property type="entry name" value="Tachylectin-2"/>
    <property type="match status" value="2"/>
</dbReference>
<dbReference type="AlphaFoldDB" id="A0A8C5LJS8"/>
<dbReference type="OrthoDB" id="1925699at2759"/>
<accession>A0A8C5LJS8</accession>
<dbReference type="InterPro" id="IPR036813">
    <property type="entry name" value="Tachylectin2_sf"/>
</dbReference>
<evidence type="ECO:0000313" key="3">
    <source>
        <dbReference type="Proteomes" id="UP000694569"/>
    </source>
</evidence>
<proteinExistence type="predicted"/>
<dbReference type="SUPFAM" id="SSF56973">
    <property type="entry name" value="Aerolisin/ETX pore-forming domain"/>
    <property type="match status" value="1"/>
</dbReference>
<protein>
    <recommendedName>
        <fullName evidence="1">Tachylectin 2 domain-containing protein</fullName>
    </recommendedName>
</protein>
<keyword evidence="3" id="KW-1185">Reference proteome</keyword>
<dbReference type="InterPro" id="IPR023294">
    <property type="entry name" value="Tachylectin2"/>
</dbReference>
<dbReference type="Gene3D" id="2.170.15.10">
    <property type="entry name" value="Proaerolysin, chain A, domain 3"/>
    <property type="match status" value="1"/>
</dbReference>
<reference evidence="2" key="1">
    <citation type="submission" date="2025-08" db="UniProtKB">
        <authorList>
            <consortium name="Ensembl"/>
        </authorList>
    </citation>
    <scope>IDENTIFICATION</scope>
</reference>
<dbReference type="GeneTree" id="ENSGT01010000228634"/>